<sequence>MNFNSGASVLLFSTLAMLVPFLCLLFFLVPTLLVQSSTSIAATRALDAMVQDNAYKAFVRPKTEVLYNGIFPSNLNGIQIATMMLRSGSLRTRGVKMYKEFQIPTEVVEQPYVERLILVYQNLGNWYLLYYSLPNYNLAPILGLLAYNASDLSVKNLSGLDLRTFRDPIRISFSYVESASNGLVPKCLRFDLLGSGHIQQLYLTAPNE</sequence>
<name>A0ABR2F785_9ROSI</name>
<dbReference type="PANTHER" id="PTHR33512:SF14">
    <property type="entry name" value="EXPRESSED PROTEIN"/>
    <property type="match status" value="1"/>
</dbReference>
<proteinExistence type="predicted"/>
<organism evidence="1 2">
    <name type="scientific">Hibiscus sabdariffa</name>
    <name type="common">roselle</name>
    <dbReference type="NCBI Taxonomy" id="183260"/>
    <lineage>
        <taxon>Eukaryota</taxon>
        <taxon>Viridiplantae</taxon>
        <taxon>Streptophyta</taxon>
        <taxon>Embryophyta</taxon>
        <taxon>Tracheophyta</taxon>
        <taxon>Spermatophyta</taxon>
        <taxon>Magnoliopsida</taxon>
        <taxon>eudicotyledons</taxon>
        <taxon>Gunneridae</taxon>
        <taxon>Pentapetalae</taxon>
        <taxon>rosids</taxon>
        <taxon>malvids</taxon>
        <taxon>Malvales</taxon>
        <taxon>Malvaceae</taxon>
        <taxon>Malvoideae</taxon>
        <taxon>Hibiscus</taxon>
    </lineage>
</organism>
<dbReference type="Proteomes" id="UP001472677">
    <property type="component" value="Unassembled WGS sequence"/>
</dbReference>
<reference evidence="1 2" key="1">
    <citation type="journal article" date="2024" name="G3 (Bethesda)">
        <title>Genome assembly of Hibiscus sabdariffa L. provides insights into metabolisms of medicinal natural products.</title>
        <authorList>
            <person name="Kim T."/>
        </authorList>
    </citation>
    <scope>NUCLEOTIDE SEQUENCE [LARGE SCALE GENOMIC DNA]</scope>
    <source>
        <strain evidence="1">TK-2024</strain>
        <tissue evidence="1">Old leaves</tissue>
    </source>
</reference>
<dbReference type="EMBL" id="JBBPBM010000008">
    <property type="protein sequence ID" value="KAK8572889.1"/>
    <property type="molecule type" value="Genomic_DNA"/>
</dbReference>
<keyword evidence="2" id="KW-1185">Reference proteome</keyword>
<evidence type="ECO:0000313" key="2">
    <source>
        <dbReference type="Proteomes" id="UP001472677"/>
    </source>
</evidence>
<evidence type="ECO:0008006" key="3">
    <source>
        <dbReference type="Google" id="ProtNLM"/>
    </source>
</evidence>
<evidence type="ECO:0000313" key="1">
    <source>
        <dbReference type="EMBL" id="KAK8572889.1"/>
    </source>
</evidence>
<dbReference type="Pfam" id="PF06697">
    <property type="entry name" value="DUF1191"/>
    <property type="match status" value="1"/>
</dbReference>
<dbReference type="InterPro" id="IPR010605">
    <property type="entry name" value="DUF1191"/>
</dbReference>
<protein>
    <recommendedName>
        <fullName evidence="3">Transmembrane protein</fullName>
    </recommendedName>
</protein>
<comment type="caution">
    <text evidence="1">The sequence shown here is derived from an EMBL/GenBank/DDBJ whole genome shotgun (WGS) entry which is preliminary data.</text>
</comment>
<accession>A0ABR2F785</accession>
<gene>
    <name evidence="1" type="ORF">V6N12_028929</name>
</gene>
<dbReference type="PANTHER" id="PTHR33512">
    <property type="entry name" value="PROTEIN, PUTATIVE (DUF1191)-RELATED"/>
    <property type="match status" value="1"/>
</dbReference>